<dbReference type="CDD" id="cd16443">
    <property type="entry name" value="LplA"/>
    <property type="match status" value="1"/>
</dbReference>
<dbReference type="GO" id="GO:0005739">
    <property type="term" value="C:mitochondrion"/>
    <property type="evidence" value="ECO:0007669"/>
    <property type="project" value="TreeGrafter"/>
</dbReference>
<dbReference type="GO" id="GO:0017118">
    <property type="term" value="F:lipoyltransferase activity"/>
    <property type="evidence" value="ECO:0007669"/>
    <property type="project" value="TreeGrafter"/>
</dbReference>
<dbReference type="Pfam" id="PF21948">
    <property type="entry name" value="LplA-B_cat"/>
    <property type="match status" value="1"/>
</dbReference>
<comment type="pathway">
    <text evidence="2">Protein modification; protein lipoylation via exogenous pathway; protein N(6)-(lipoyl)lysine from lipoate: step 2/2.</text>
</comment>
<dbReference type="RefSeq" id="XP_046058153.1">
    <property type="nucleotide sequence ID" value="XM_046208388.1"/>
</dbReference>
<accession>A0A9P8NVG9</accession>
<evidence type="ECO:0000256" key="3">
    <source>
        <dbReference type="ARBA" id="ARBA00008242"/>
    </source>
</evidence>
<dbReference type="EMBL" id="JAEUBE010000504">
    <property type="protein sequence ID" value="KAH3660450.1"/>
    <property type="molecule type" value="Genomic_DNA"/>
</dbReference>
<dbReference type="PANTHER" id="PTHR12561">
    <property type="entry name" value="LIPOATE-PROTEIN LIGASE"/>
    <property type="match status" value="1"/>
</dbReference>
<reference evidence="6" key="1">
    <citation type="journal article" date="2021" name="Open Biol.">
        <title>Shared evolutionary footprints suggest mitochondrial oxidative damage underlies multiple complex I losses in fungi.</title>
        <authorList>
            <person name="Schikora-Tamarit M.A."/>
            <person name="Marcet-Houben M."/>
            <person name="Nosek J."/>
            <person name="Gabaldon T."/>
        </authorList>
    </citation>
    <scope>NUCLEOTIDE SEQUENCE</scope>
    <source>
        <strain evidence="6">CBS6075</strain>
    </source>
</reference>
<keyword evidence="7" id="KW-1185">Reference proteome</keyword>
<dbReference type="InterPro" id="IPR045864">
    <property type="entry name" value="aa-tRNA-synth_II/BPL/LPL"/>
</dbReference>
<dbReference type="OrthoDB" id="201621at2759"/>
<dbReference type="GeneID" id="70239000"/>
<dbReference type="InterPro" id="IPR004562">
    <property type="entry name" value="LipoylTrfase_LipoateP_Ligase"/>
</dbReference>
<protein>
    <recommendedName>
        <fullName evidence="4">Putative lipoate-protein ligase A</fullName>
    </recommendedName>
</protein>
<evidence type="ECO:0000313" key="7">
    <source>
        <dbReference type="Proteomes" id="UP000769157"/>
    </source>
</evidence>
<dbReference type="InterPro" id="IPR004143">
    <property type="entry name" value="BPL_LPL_catalytic"/>
</dbReference>
<comment type="similarity">
    <text evidence="3">Belongs to the LplA family.</text>
</comment>
<evidence type="ECO:0000313" key="6">
    <source>
        <dbReference type="EMBL" id="KAH3660450.1"/>
    </source>
</evidence>
<evidence type="ECO:0000256" key="2">
    <source>
        <dbReference type="ARBA" id="ARBA00005085"/>
    </source>
</evidence>
<dbReference type="GO" id="GO:0009249">
    <property type="term" value="P:protein lipoylation"/>
    <property type="evidence" value="ECO:0007669"/>
    <property type="project" value="InterPro"/>
</dbReference>
<organism evidence="6 7">
    <name type="scientific">Ogataea philodendri</name>
    <dbReference type="NCBI Taxonomy" id="1378263"/>
    <lineage>
        <taxon>Eukaryota</taxon>
        <taxon>Fungi</taxon>
        <taxon>Dikarya</taxon>
        <taxon>Ascomycota</taxon>
        <taxon>Saccharomycotina</taxon>
        <taxon>Pichiomycetes</taxon>
        <taxon>Pichiales</taxon>
        <taxon>Pichiaceae</taxon>
        <taxon>Ogataea</taxon>
    </lineage>
</organism>
<feature type="domain" description="BPL/LPL catalytic" evidence="5">
    <location>
        <begin position="212"/>
        <end position="405"/>
    </location>
</feature>
<dbReference type="PROSITE" id="PS51733">
    <property type="entry name" value="BPL_LPL_CATALYTIC"/>
    <property type="match status" value="1"/>
</dbReference>
<dbReference type="AlphaFoldDB" id="A0A9P8NVG9"/>
<proteinExistence type="inferred from homology"/>
<comment type="function">
    <text evidence="1">Catalyzes both the ATP-dependent activation of exogenously supplied lipoate to lipoyl-AMP and the transfer of the activated lipoyl onto the lipoyl domains of lipoate-dependent enzymes.</text>
</comment>
<dbReference type="SUPFAM" id="SSF55681">
    <property type="entry name" value="Class II aaRS and biotin synthetases"/>
    <property type="match status" value="1"/>
</dbReference>
<evidence type="ECO:0000256" key="1">
    <source>
        <dbReference type="ARBA" id="ARBA00003253"/>
    </source>
</evidence>
<dbReference type="PANTHER" id="PTHR12561:SF3">
    <property type="entry name" value="LIPOYLTRANSFERASE 1, MITOCHONDRIAL"/>
    <property type="match status" value="1"/>
</dbReference>
<dbReference type="Gene3D" id="3.30.930.10">
    <property type="entry name" value="Bira Bifunctional Protein, Domain 2"/>
    <property type="match status" value="1"/>
</dbReference>
<reference evidence="6" key="2">
    <citation type="submission" date="2021-01" db="EMBL/GenBank/DDBJ databases">
        <authorList>
            <person name="Schikora-Tamarit M.A."/>
        </authorList>
    </citation>
    <scope>NUCLEOTIDE SEQUENCE</scope>
    <source>
        <strain evidence="6">CBS6075</strain>
    </source>
</reference>
<sequence>MITCTNQFSCIFIPEPVHLNIVLVQDQIFAHFELADVFNVSEQLGISSQSVLRLYSFSPFDEYLDPLDQEIEPKQNHTTNSTNDYDPLNLSDIKIIGKEDPHQGFHPNVLPNTDFSAMYHPDNQFRPVTLSTEEYVKRFSRSVSRDLFDMEKFTRFRTFMTTAPDNRPTNLRLESIAKTSGPLTVISEFNNPRVNLAIEKYLYDQMPDPSIHKSSARLTLYKNSPCVVIGKNQNPFKEINLRKAGIHSIPILRRYSGGGTVVHDLGNFNFSYTTSKQSFNRTKFSDVMNRKINQLIGLDSDLPTPNFPLGTNEKGDIINQQNQKKISGSAYHISRGKSLHHGTMLLNSDLEMLASLLKLSQKRKDCIIDKSTDSIPSSVENLHLHELLFQQCAIDAFTELHGSQNDFDLTVFDNSTILNGSQILKLNEINELPKEVFRIAKELHSWDWTFGRTPKFQFVIDEDDLKCSLTVEKGIITQVQSSTPNLNCLTNIPFNNKEISKVLDGPLRDIVAWYIDYNINYTELGLIAD</sequence>
<evidence type="ECO:0000256" key="4">
    <source>
        <dbReference type="ARBA" id="ARBA00015925"/>
    </source>
</evidence>
<dbReference type="Proteomes" id="UP000769157">
    <property type="component" value="Unassembled WGS sequence"/>
</dbReference>
<name>A0A9P8NVG9_9ASCO</name>
<comment type="caution">
    <text evidence="6">The sequence shown here is derived from an EMBL/GenBank/DDBJ whole genome shotgun (WGS) entry which is preliminary data.</text>
</comment>
<evidence type="ECO:0000259" key="5">
    <source>
        <dbReference type="PROSITE" id="PS51733"/>
    </source>
</evidence>
<gene>
    <name evidence="6" type="ORF">OGAPHI_007036</name>
</gene>